<dbReference type="EMBL" id="JRLZ01000003">
    <property type="protein sequence ID" value="KGO96714.1"/>
    <property type="molecule type" value="Genomic_DNA"/>
</dbReference>
<feature type="transmembrane region" description="Helical" evidence="2">
    <location>
        <begin position="429"/>
        <end position="449"/>
    </location>
</feature>
<gene>
    <name evidence="3" type="ORF">Q767_03125</name>
</gene>
<dbReference type="Proteomes" id="UP000030149">
    <property type="component" value="Unassembled WGS sequence"/>
</dbReference>
<keyword evidence="4" id="KW-1185">Reference proteome</keyword>
<feature type="transmembrane region" description="Helical" evidence="2">
    <location>
        <begin position="353"/>
        <end position="373"/>
    </location>
</feature>
<proteinExistence type="predicted"/>
<feature type="transmembrane region" description="Helical" evidence="2">
    <location>
        <begin position="20"/>
        <end position="39"/>
    </location>
</feature>
<keyword evidence="2" id="KW-0812">Transmembrane</keyword>
<evidence type="ECO:0000313" key="4">
    <source>
        <dbReference type="Proteomes" id="UP000030149"/>
    </source>
</evidence>
<comment type="caution">
    <text evidence="3">The sequence shown here is derived from an EMBL/GenBank/DDBJ whole genome shotgun (WGS) entry which is preliminary data.</text>
</comment>
<keyword evidence="2" id="KW-0472">Membrane</keyword>
<feature type="region of interest" description="Disordered" evidence="1">
    <location>
        <begin position="201"/>
        <end position="230"/>
    </location>
</feature>
<evidence type="ECO:0000313" key="3">
    <source>
        <dbReference type="EMBL" id="KGO96714.1"/>
    </source>
</evidence>
<protein>
    <submittedName>
        <fullName evidence="3">Uncharacterized protein</fullName>
    </submittedName>
</protein>
<reference evidence="3 4" key="2">
    <citation type="journal article" date="2015" name="Stand. Genomic Sci.">
        <title>High quality draft genomic sequence of Flavobacterium enshiense DK69(T) and comparison among Flavobacterium genomes.</title>
        <authorList>
            <person name="Zeng Z."/>
            <person name="Chen C."/>
            <person name="Du H."/>
            <person name="Wang G."/>
            <person name="Li M."/>
        </authorList>
    </citation>
    <scope>NUCLEOTIDE SEQUENCE [LARGE SCALE GENOMIC DNA]</scope>
    <source>
        <strain evidence="3 4">DK69</strain>
    </source>
</reference>
<dbReference type="RefSeq" id="WP_035629848.1">
    <property type="nucleotide sequence ID" value="NZ_AVCS01000004.1"/>
</dbReference>
<evidence type="ECO:0000256" key="2">
    <source>
        <dbReference type="SAM" id="Phobius"/>
    </source>
</evidence>
<reference evidence="4" key="1">
    <citation type="submission" date="2013-09" db="EMBL/GenBank/DDBJ databases">
        <authorList>
            <person name="Zeng Z."/>
            <person name="Chen C."/>
        </authorList>
    </citation>
    <scope>NUCLEOTIDE SEQUENCE [LARGE SCALE GENOMIC DNA]</scope>
    <source>
        <strain evidence="4">DK69</strain>
    </source>
</reference>
<keyword evidence="2" id="KW-1133">Transmembrane helix</keyword>
<feature type="transmembrane region" description="Helical" evidence="2">
    <location>
        <begin position="404"/>
        <end position="423"/>
    </location>
</feature>
<accession>A0A0A2MWL7</accession>
<organism evidence="3 4">
    <name type="scientific">Flavobacterium enshiense DK69</name>
    <dbReference type="NCBI Taxonomy" id="1107311"/>
    <lineage>
        <taxon>Bacteria</taxon>
        <taxon>Pseudomonadati</taxon>
        <taxon>Bacteroidota</taxon>
        <taxon>Flavobacteriia</taxon>
        <taxon>Flavobacteriales</taxon>
        <taxon>Flavobacteriaceae</taxon>
        <taxon>Flavobacterium</taxon>
    </lineage>
</organism>
<evidence type="ECO:0000256" key="1">
    <source>
        <dbReference type="SAM" id="MobiDB-lite"/>
    </source>
</evidence>
<feature type="compositionally biased region" description="Polar residues" evidence="1">
    <location>
        <begin position="208"/>
        <end position="222"/>
    </location>
</feature>
<sequence length="455" mass="52734">MENIMEKEVFNSLAKRTLFFSKVIFTFLIISLLIFINFLDLKEKTRDSRYLIFLKNVYDKGDENLGFENFELERVTYLENKNRELSLLHINSRNKLVRILNGYGAPVDRTTKGGGEAMNKFILMANQSLLKKNKESIEKLRNTAIEMGFDRSGYRNTDQLATVDSAITMFKKYSASEKAYFVKGIDTTLLIQKLDSAEQSFTKEKSLDQPTDLNQLNNQPNPYTEVEDDGPAELGVRKSLFSYKLEFKSVCFYENTLVVSYSERQGPSQGRLQEYFIKVPIKVDSLTFPSILHFAGFDKIILNELTNHKNRLNQLKSTYGYYQLKMVDSMASQELIKNNDTVSILGFDISRRWFPLAMFLVLTIIYCLLYETLNRAKQLQYKIISEYTSDETLEFMVDKKVIRFSIWVITPLLLLILALYSSLVHYSFFVYGVLLLCMLICSILGFVSYKTSLRL</sequence>
<name>A0A0A2MWL7_9FLAO</name>
<dbReference type="AlphaFoldDB" id="A0A0A2MWL7"/>
<dbReference type="PATRIC" id="fig|1107311.5.peg.1791"/>